<protein>
    <submittedName>
        <fullName evidence="2">Uncharacterized protein</fullName>
    </submittedName>
</protein>
<evidence type="ECO:0000313" key="3">
    <source>
        <dbReference type="Proteomes" id="UP001482620"/>
    </source>
</evidence>
<name>A0ABV0UTX3_9TELE</name>
<dbReference type="EMBL" id="JAHRIQ010082529">
    <property type="protein sequence ID" value="MEQ2248114.1"/>
    <property type="molecule type" value="Genomic_DNA"/>
</dbReference>
<evidence type="ECO:0000256" key="1">
    <source>
        <dbReference type="SAM" id="MobiDB-lite"/>
    </source>
</evidence>
<feature type="compositionally biased region" description="Basic and acidic residues" evidence="1">
    <location>
        <begin position="15"/>
        <end position="27"/>
    </location>
</feature>
<keyword evidence="3" id="KW-1185">Reference proteome</keyword>
<feature type="region of interest" description="Disordered" evidence="1">
    <location>
        <begin position="1"/>
        <end position="93"/>
    </location>
</feature>
<accession>A0ABV0UTX3</accession>
<comment type="caution">
    <text evidence="2">The sequence shown here is derived from an EMBL/GenBank/DDBJ whole genome shotgun (WGS) entry which is preliminary data.</text>
</comment>
<feature type="compositionally biased region" description="Acidic residues" evidence="1">
    <location>
        <begin position="84"/>
        <end position="93"/>
    </location>
</feature>
<sequence length="93" mass="10626">MDSQFHDVQNWCPRLDQEDLKPPHIKEEQDDGEIVEFIFSPVPVKNEDGEEKPQLSEIHQSQAEESRDSVGPESDDENKTSDSVETDVSDGNW</sequence>
<feature type="non-terminal residue" evidence="2">
    <location>
        <position position="93"/>
    </location>
</feature>
<dbReference type="Proteomes" id="UP001482620">
    <property type="component" value="Unassembled WGS sequence"/>
</dbReference>
<feature type="compositionally biased region" description="Basic and acidic residues" evidence="1">
    <location>
        <begin position="45"/>
        <end position="54"/>
    </location>
</feature>
<reference evidence="2 3" key="1">
    <citation type="submission" date="2021-06" db="EMBL/GenBank/DDBJ databases">
        <authorList>
            <person name="Palmer J.M."/>
        </authorList>
    </citation>
    <scope>NUCLEOTIDE SEQUENCE [LARGE SCALE GENOMIC DNA]</scope>
    <source>
        <strain evidence="3">if_2019</strain>
        <tissue evidence="2">Muscle</tissue>
    </source>
</reference>
<gene>
    <name evidence="2" type="ORF">ILYODFUR_015978</name>
</gene>
<organism evidence="2 3">
    <name type="scientific">Ilyodon furcidens</name>
    <name type="common">goldbreast splitfin</name>
    <dbReference type="NCBI Taxonomy" id="33524"/>
    <lineage>
        <taxon>Eukaryota</taxon>
        <taxon>Metazoa</taxon>
        <taxon>Chordata</taxon>
        <taxon>Craniata</taxon>
        <taxon>Vertebrata</taxon>
        <taxon>Euteleostomi</taxon>
        <taxon>Actinopterygii</taxon>
        <taxon>Neopterygii</taxon>
        <taxon>Teleostei</taxon>
        <taxon>Neoteleostei</taxon>
        <taxon>Acanthomorphata</taxon>
        <taxon>Ovalentaria</taxon>
        <taxon>Atherinomorphae</taxon>
        <taxon>Cyprinodontiformes</taxon>
        <taxon>Goodeidae</taxon>
        <taxon>Ilyodon</taxon>
    </lineage>
</organism>
<proteinExistence type="predicted"/>
<evidence type="ECO:0000313" key="2">
    <source>
        <dbReference type="EMBL" id="MEQ2248114.1"/>
    </source>
</evidence>